<dbReference type="GO" id="GO:0061749">
    <property type="term" value="F:forked DNA-dependent helicase activity"/>
    <property type="evidence" value="ECO:0007669"/>
    <property type="project" value="TreeGrafter"/>
</dbReference>
<dbReference type="PANTHER" id="PTHR47396:SF1">
    <property type="entry name" value="ATP-DEPENDENT HELICASE IRC3-RELATED"/>
    <property type="match status" value="1"/>
</dbReference>
<organism evidence="2 3">
    <name type="scientific">Geosporobacter ferrireducens</name>
    <dbReference type="NCBI Taxonomy" id="1424294"/>
    <lineage>
        <taxon>Bacteria</taxon>
        <taxon>Bacillati</taxon>
        <taxon>Bacillota</taxon>
        <taxon>Clostridia</taxon>
        <taxon>Peptostreptococcales</taxon>
        <taxon>Thermotaleaceae</taxon>
        <taxon>Geosporobacter</taxon>
    </lineage>
</organism>
<dbReference type="KEGG" id="gfe:Gferi_23450"/>
<dbReference type="GO" id="GO:0000403">
    <property type="term" value="F:Y-form DNA binding"/>
    <property type="evidence" value="ECO:0007669"/>
    <property type="project" value="TreeGrafter"/>
</dbReference>
<dbReference type="Gene3D" id="3.40.50.300">
    <property type="entry name" value="P-loop containing nucleotide triphosphate hydrolases"/>
    <property type="match status" value="2"/>
</dbReference>
<dbReference type="GO" id="GO:0005524">
    <property type="term" value="F:ATP binding"/>
    <property type="evidence" value="ECO:0007669"/>
    <property type="project" value="InterPro"/>
</dbReference>
<dbReference type="Pfam" id="PF04851">
    <property type="entry name" value="ResIII"/>
    <property type="match status" value="1"/>
</dbReference>
<name>A0A1D8GMX2_9FIRM</name>
<evidence type="ECO:0000259" key="1">
    <source>
        <dbReference type="Pfam" id="PF04851"/>
    </source>
</evidence>
<dbReference type="STRING" id="1424294.Gferi_23450"/>
<dbReference type="SUPFAM" id="SSF52540">
    <property type="entry name" value="P-loop containing nucleoside triphosphate hydrolases"/>
    <property type="match status" value="2"/>
</dbReference>
<keyword evidence="3" id="KW-1185">Reference proteome</keyword>
<reference evidence="2 3" key="1">
    <citation type="submission" date="2016-09" db="EMBL/GenBank/DDBJ databases">
        <title>Genomic analysis reveals versatility of anaerobic energy metabolism of Geosporobacter ferrireducens IRF9 of phylum Firmicutes.</title>
        <authorList>
            <person name="Kim S.-J."/>
        </authorList>
    </citation>
    <scope>NUCLEOTIDE SEQUENCE [LARGE SCALE GENOMIC DNA]</scope>
    <source>
        <strain evidence="2 3">IRF9</strain>
    </source>
</reference>
<dbReference type="REBASE" id="161981">
    <property type="entry name" value="GfeIRF9ORF23455P"/>
</dbReference>
<dbReference type="AlphaFoldDB" id="A0A1D8GMX2"/>
<protein>
    <submittedName>
        <fullName evidence="2">Type III deoxyribonuclease</fullName>
    </submittedName>
</protein>
<evidence type="ECO:0000313" key="3">
    <source>
        <dbReference type="Proteomes" id="UP000095743"/>
    </source>
</evidence>
<dbReference type="InterPro" id="IPR050742">
    <property type="entry name" value="Helicase_Restrict-Modif_Enz"/>
</dbReference>
<proteinExistence type="predicted"/>
<dbReference type="GO" id="GO:0036121">
    <property type="term" value="F:double-stranded DNA helicase activity"/>
    <property type="evidence" value="ECO:0007669"/>
    <property type="project" value="TreeGrafter"/>
</dbReference>
<dbReference type="GO" id="GO:0016787">
    <property type="term" value="F:hydrolase activity"/>
    <property type="evidence" value="ECO:0007669"/>
    <property type="project" value="InterPro"/>
</dbReference>
<dbReference type="PANTHER" id="PTHR47396">
    <property type="entry name" value="TYPE I RESTRICTION ENZYME ECOKI R PROTEIN"/>
    <property type="match status" value="1"/>
</dbReference>
<dbReference type="OrthoDB" id="9804145at2"/>
<dbReference type="RefSeq" id="WP_069980553.1">
    <property type="nucleotide sequence ID" value="NZ_CP017269.1"/>
</dbReference>
<dbReference type="InterPro" id="IPR027417">
    <property type="entry name" value="P-loop_NTPase"/>
</dbReference>
<feature type="domain" description="Helicase/UvrB N-terminal" evidence="1">
    <location>
        <begin position="5"/>
        <end position="209"/>
    </location>
</feature>
<dbReference type="EMBL" id="CP017269">
    <property type="protein sequence ID" value="AOT72238.1"/>
    <property type="molecule type" value="Genomic_DNA"/>
</dbReference>
<dbReference type="InterPro" id="IPR006935">
    <property type="entry name" value="Helicase/UvrB_N"/>
</dbReference>
<sequence length="835" mass="95595">MRDILFPFQETALTELHDKINKAHLMWSERDPQIISFSAPTGSGKTIIMTTLFEDLLYGSADSIGDPDSVFIWLSDSPELNEQTRLKIESKSDKIRVRDLVTIDSTFNAEYFEGGCIYFLNTQKLGSDKLLTGTSDIRQYSIWETLTNTAKRSPKKFYVVIDEAHRGTYTSVQAENKAQSIMQKFIKGSKEDGLCIMPLVIGVTATPQRFDNLIAGTTSTVQKVIVPPEQVRESGLLKDRIIIHYPDIQLSADMTMFKGAVENWRKKCVHWKSYCESEDEKMVNPILVIQVEDGNEREATHTDLGTCIDLLEESIGRKLQPGEVVHTFNDRGTLKVRDIEIQQIEASRINDEENVMVVFFKMNLSTGWDCPRAETMMSFRSAQDYTYIAQLLGRVIRTPLARRISSDAELNSVSLFLPYFDEKTVENVVKALRDSEAIMPTETGTNKELVTLGRNLAYTDVFDAMDNLITYRIDSTRKQAPLKLLIQISRALTMDGIDLESQKTVKNAVLLKMQEEITKLKESGLFENRVAAITGFSLGTLTFDYGDNAYSFDESSQTMTVSDFDISRHFEQSGKILGEGLHKEYWIKNSSRDHIDVKVEIIVLTNDTDAMERINDLAEKEFIKLYEHNKRSIAKLNEARKTSYERLINASVQPISVPWIMPDSIDFYLPEDSVKFEQHLYCNEDGTFQTTLNKWESGLLDEELKNGAICWLRNLDRKKWSLEIPYEVNGVTTSMFPDLVVVRVDTDGYIFDILEPHDPSRKDNYPKAVGLAKFAEKHWDKFGRIQLIRLKKGVDGREHFYRLDMEKTTIRKKVRGITSNEELDRIFDEDAVRED</sequence>
<gene>
    <name evidence="2" type="ORF">Gferi_23450</name>
</gene>
<accession>A0A1D8GMX2</accession>
<dbReference type="Proteomes" id="UP000095743">
    <property type="component" value="Chromosome"/>
</dbReference>
<evidence type="ECO:0000313" key="2">
    <source>
        <dbReference type="EMBL" id="AOT72238.1"/>
    </source>
</evidence>